<evidence type="ECO:0000256" key="1">
    <source>
        <dbReference type="SAM" id="Coils"/>
    </source>
</evidence>
<geneLocation type="plasmid" evidence="2 3">
    <name>pHSR-Est01</name>
</geneLocation>
<name>A0A897P0J6_9EURY</name>
<dbReference type="GeneID" id="68859466"/>
<organism evidence="2 3">
    <name type="scientific">Halapricum desulfuricans</name>
    <dbReference type="NCBI Taxonomy" id="2841257"/>
    <lineage>
        <taxon>Archaea</taxon>
        <taxon>Methanobacteriati</taxon>
        <taxon>Methanobacteriota</taxon>
        <taxon>Stenosarchaea group</taxon>
        <taxon>Halobacteria</taxon>
        <taxon>Halobacteriales</taxon>
        <taxon>Haloarculaceae</taxon>
        <taxon>Halapricum</taxon>
    </lineage>
</organism>
<evidence type="ECO:0000313" key="3">
    <source>
        <dbReference type="Proteomes" id="UP000663292"/>
    </source>
</evidence>
<dbReference type="AlphaFoldDB" id="A0A897P0J6"/>
<feature type="coiled-coil region" evidence="1">
    <location>
        <begin position="214"/>
        <end position="295"/>
    </location>
</feature>
<reference evidence="2 3" key="1">
    <citation type="submission" date="2020-11" db="EMBL/GenBank/DDBJ databases">
        <title>Carbohydrate-dependent, anaerobic sulfur respiration: A novel catabolism in halophilic archaea.</title>
        <authorList>
            <person name="Sorokin D.Y."/>
            <person name="Messina E."/>
            <person name="Smedile F."/>
            <person name="La Cono V."/>
            <person name="Hallsworth J.E."/>
            <person name="Yakimov M.M."/>
        </authorList>
    </citation>
    <scope>NUCLEOTIDE SEQUENCE [LARGE SCALE GENOMIC DNA]</scope>
    <source>
        <strain evidence="2 3">HSR-Est</strain>
        <plasmid evidence="2 3">pHSR-Est01</plasmid>
    </source>
</reference>
<dbReference type="Proteomes" id="UP000663292">
    <property type="component" value="Plasmid pHSR-Est01"/>
</dbReference>
<protein>
    <submittedName>
        <fullName evidence="2">Uncharacterized protein</fullName>
    </submittedName>
</protein>
<accession>A0A897P0J6</accession>
<keyword evidence="1" id="KW-0175">Coiled coil</keyword>
<dbReference type="RefSeq" id="WP_229123018.1">
    <property type="nucleotide sequence ID" value="NZ_CP064792.1"/>
</dbReference>
<evidence type="ECO:0000313" key="2">
    <source>
        <dbReference type="EMBL" id="QSG16349.1"/>
    </source>
</evidence>
<dbReference type="EMBL" id="CP064792">
    <property type="protein sequence ID" value="QSG16349.1"/>
    <property type="molecule type" value="Genomic_DNA"/>
</dbReference>
<proteinExistence type="predicted"/>
<keyword evidence="3" id="KW-1185">Reference proteome</keyword>
<sequence length="385" mass="43193">MTDASVAITQSAVERFAEVYLPSVGCSIEKQGDNWRVTPDEDAETELITETVSIVIGDDADADNDLVRALHPESSFFQELLTEASERSPVGKVSVDTSRTSVEPPSWIENDTVEVTETNFTPFYDRTAVVILFQVSIETVSEYQTELLRAAAIDLRSEEPLAKLEETFLEQTSLEKDSIKTGRTDIERCDVEPLVRDAGEILVDRIQPRIDEIHQEASRAADSEVEEYRQMQEQRMEELEGKHTTLSSKVDELNVAIEQSAQSERMELLKERKEVKSAYKDIEEELADLREARERGFPERQREIRSRHAIDVRVKPLTLTQVEYERGEVTFELTTGDESQSVTIGYGSGVGTTESIVCSNCGQNLCEENPISAIKCGVQCSHCGD</sequence>
<gene>
    <name evidence="2" type="ORF">HSEST_3085</name>
</gene>
<keyword evidence="2" id="KW-0614">Plasmid</keyword>